<evidence type="ECO:0000256" key="8">
    <source>
        <dbReference type="SAM" id="Phobius"/>
    </source>
</evidence>
<feature type="transmembrane region" description="Helical" evidence="8">
    <location>
        <begin position="382"/>
        <end position="400"/>
    </location>
</feature>
<dbReference type="InterPro" id="IPR052710">
    <property type="entry name" value="CAAX_protease"/>
</dbReference>
<accession>A0A844D520</accession>
<evidence type="ECO:0000256" key="7">
    <source>
        <dbReference type="ARBA" id="ARBA00023136"/>
    </source>
</evidence>
<feature type="transmembrane region" description="Helical" evidence="8">
    <location>
        <begin position="6"/>
        <end position="26"/>
    </location>
</feature>
<feature type="domain" description="CAAX prenyl protease 2/Lysostaphin resistance protein A-like" evidence="9">
    <location>
        <begin position="421"/>
        <end position="508"/>
    </location>
</feature>
<feature type="transmembrane region" description="Helical" evidence="8">
    <location>
        <begin position="179"/>
        <end position="197"/>
    </location>
</feature>
<dbReference type="Proteomes" id="UP000564704">
    <property type="component" value="Unassembled WGS sequence"/>
</dbReference>
<keyword evidence="7 8" id="KW-0472">Membrane</keyword>
<dbReference type="NCBIfam" id="TIGR03008">
    <property type="entry name" value="pepcterm_CAAX"/>
    <property type="match status" value="1"/>
</dbReference>
<proteinExistence type="predicted"/>
<dbReference type="OrthoDB" id="8451928at2"/>
<dbReference type="EMBL" id="SZWE01000001">
    <property type="protein sequence ID" value="MRU16398.1"/>
    <property type="molecule type" value="Genomic_DNA"/>
</dbReference>
<keyword evidence="2" id="KW-1003">Cell membrane</keyword>
<feature type="transmembrane region" description="Helical" evidence="8">
    <location>
        <begin position="329"/>
        <end position="348"/>
    </location>
</feature>
<organism evidence="10 11">
    <name type="scientific">Roseovarius bejariae</name>
    <dbReference type="NCBI Taxonomy" id="2576383"/>
    <lineage>
        <taxon>Bacteria</taxon>
        <taxon>Pseudomonadati</taxon>
        <taxon>Pseudomonadota</taxon>
        <taxon>Alphaproteobacteria</taxon>
        <taxon>Rhodobacterales</taxon>
        <taxon>Roseobacteraceae</taxon>
        <taxon>Roseovarius</taxon>
    </lineage>
</organism>
<dbReference type="InterPro" id="IPR019127">
    <property type="entry name" value="Exosortase"/>
</dbReference>
<dbReference type="Pfam" id="PF09721">
    <property type="entry name" value="Exosortase_EpsH"/>
    <property type="match status" value="1"/>
</dbReference>
<dbReference type="InterPro" id="IPR026392">
    <property type="entry name" value="Exo/Archaeosortase_dom"/>
</dbReference>
<feature type="transmembrane region" description="Helical" evidence="8">
    <location>
        <begin position="354"/>
        <end position="370"/>
    </location>
</feature>
<comment type="caution">
    <text evidence="10">The sequence shown here is derived from an EMBL/GenBank/DDBJ whole genome shotgun (WGS) entry which is preliminary data.</text>
</comment>
<dbReference type="EC" id="3.4.22.-" evidence="10"/>
<dbReference type="InterPro" id="IPR003675">
    <property type="entry name" value="Rce1/LyrA-like_dom"/>
</dbReference>
<dbReference type="NCBIfam" id="TIGR04178">
    <property type="entry name" value="exo_archaeo"/>
    <property type="match status" value="1"/>
</dbReference>
<dbReference type="GO" id="GO:0005886">
    <property type="term" value="C:plasma membrane"/>
    <property type="evidence" value="ECO:0007669"/>
    <property type="project" value="UniProtKB-SubCell"/>
</dbReference>
<feature type="transmembrane region" description="Helical" evidence="8">
    <location>
        <begin position="113"/>
        <end position="133"/>
    </location>
</feature>
<gene>
    <name evidence="10" type="primary">xrtE</name>
    <name evidence="10" type="ORF">FDP25_13225</name>
</gene>
<feature type="transmembrane region" description="Helical" evidence="8">
    <location>
        <begin position="457"/>
        <end position="475"/>
    </location>
</feature>
<evidence type="ECO:0000256" key="2">
    <source>
        <dbReference type="ARBA" id="ARBA00022475"/>
    </source>
</evidence>
<reference evidence="10 11" key="1">
    <citation type="submission" date="2019-05" db="EMBL/GenBank/DDBJ databases">
        <title>Roseovarius bejariae sp. nov., a moderately halophylic bacterium isolated from a saline soil in Rambla Salada (Murcia).</title>
        <authorList>
            <person name="Castro D.J."/>
            <person name="Gomez-Altuve A."/>
            <person name="Reina J.C."/>
            <person name="Rodriguez M."/>
            <person name="Sampedro I."/>
            <person name="Llamas I."/>
            <person name="Martinez-Checa F."/>
        </authorList>
    </citation>
    <scope>NUCLEOTIDE SEQUENCE [LARGE SCALE GENOMIC DNA]</scope>
    <source>
        <strain evidence="10 11">A21</strain>
    </source>
</reference>
<protein>
    <submittedName>
        <fullName evidence="10">Exosortase E/protease, VPEID-CTERM system</fullName>
        <ecNumber evidence="10">3.4.22.-</ecNumber>
    </submittedName>
</protein>
<dbReference type="PANTHER" id="PTHR36435">
    <property type="entry name" value="SLR1288 PROTEIN"/>
    <property type="match status" value="1"/>
</dbReference>
<dbReference type="PANTHER" id="PTHR36435:SF1">
    <property type="entry name" value="CAAX AMINO TERMINAL PROTEASE FAMILY PROTEIN"/>
    <property type="match status" value="1"/>
</dbReference>
<sequence>MPQRAVWIWMLFAAELVAIVVAFQVLASVECRLTSLEVACRGLRGTVVRTMCFGCMVGIYLWARSPARRDFAAMAASQEAGTPWMILHAVGLGVAFLPLLLVPQAEMNTMFGLIFPVLVAGGAMAAVGGLFWLARPGDWRAWLRPRWRELLGLSVVALVLPDVADLVAPLWYWQVLTEITFFGVAVLLTLLSGMPVVNPEAQIIGTNGFLVAVADSCSGIEGFALITAFLGLYAMLFRDTLRMGRFWLVVWPVSIFLSWLLNVVRITVLILIGAHASPELAVNGFHSFAGWLFFTALAIGVLIAVSKLRWLHKEAAAWGATPLSHDGMAARILPFVVFMLSGIVVNAFWQAPELGYPLQVLGMAGALWYVRRPLRAYFARPSWLALLAGLAIGVGWVLMAPAPETPASALTALTPAVFAAWAAVRILGTVVFVPLIEELFFRGYLQTRIDDGTWPRRILAIALSAAAFALLHGRWIEAGVAGVIFSALYIRKGRLADAITAHAVANALIAVLAAWRGDWTLI</sequence>
<comment type="subcellular location">
    <subcellularLocation>
        <location evidence="1">Cell membrane</location>
        <topology evidence="1">Multi-pass membrane protein</topology>
    </subcellularLocation>
</comment>
<feature type="transmembrane region" description="Helical" evidence="8">
    <location>
        <begin position="412"/>
        <end position="436"/>
    </location>
</feature>
<feature type="transmembrane region" description="Helical" evidence="8">
    <location>
        <begin position="288"/>
        <end position="308"/>
    </location>
</feature>
<feature type="transmembrane region" description="Helical" evidence="8">
    <location>
        <begin position="246"/>
        <end position="276"/>
    </location>
</feature>
<evidence type="ECO:0000256" key="1">
    <source>
        <dbReference type="ARBA" id="ARBA00004651"/>
    </source>
</evidence>
<keyword evidence="3 10" id="KW-0645">Protease</keyword>
<feature type="transmembrane region" description="Helical" evidence="8">
    <location>
        <begin position="46"/>
        <end position="63"/>
    </location>
</feature>
<keyword evidence="5 10" id="KW-0378">Hydrolase</keyword>
<dbReference type="AlphaFoldDB" id="A0A844D520"/>
<feature type="transmembrane region" description="Helical" evidence="8">
    <location>
        <begin position="83"/>
        <end position="101"/>
    </location>
</feature>
<dbReference type="InterPro" id="IPR026420">
    <property type="entry name" value="Exo_VPEID"/>
</dbReference>
<keyword evidence="11" id="KW-1185">Reference proteome</keyword>
<keyword evidence="4 8" id="KW-0812">Transmembrane</keyword>
<feature type="transmembrane region" description="Helical" evidence="8">
    <location>
        <begin position="209"/>
        <end position="234"/>
    </location>
</feature>
<dbReference type="InterPro" id="IPR014346">
    <property type="entry name" value="Prenyl_protease-related"/>
</dbReference>
<dbReference type="Pfam" id="PF02517">
    <property type="entry name" value="Rce1-like"/>
    <property type="match status" value="1"/>
</dbReference>
<evidence type="ECO:0000256" key="4">
    <source>
        <dbReference type="ARBA" id="ARBA00022692"/>
    </source>
</evidence>
<dbReference type="GO" id="GO:0006508">
    <property type="term" value="P:proteolysis"/>
    <property type="evidence" value="ECO:0007669"/>
    <property type="project" value="UniProtKB-KW"/>
</dbReference>
<feature type="transmembrane region" description="Helical" evidence="8">
    <location>
        <begin position="495"/>
        <end position="515"/>
    </location>
</feature>
<evidence type="ECO:0000256" key="6">
    <source>
        <dbReference type="ARBA" id="ARBA00022989"/>
    </source>
</evidence>
<dbReference type="GO" id="GO:0080120">
    <property type="term" value="P:CAAX-box protein maturation"/>
    <property type="evidence" value="ECO:0007669"/>
    <property type="project" value="UniProtKB-ARBA"/>
</dbReference>
<evidence type="ECO:0000313" key="10">
    <source>
        <dbReference type="EMBL" id="MRU16398.1"/>
    </source>
</evidence>
<dbReference type="NCBIfam" id="TIGR04162">
    <property type="entry name" value="exo_VPEID"/>
    <property type="match status" value="1"/>
</dbReference>
<evidence type="ECO:0000256" key="3">
    <source>
        <dbReference type="ARBA" id="ARBA00022670"/>
    </source>
</evidence>
<evidence type="ECO:0000313" key="11">
    <source>
        <dbReference type="Proteomes" id="UP000564704"/>
    </source>
</evidence>
<evidence type="ECO:0000256" key="5">
    <source>
        <dbReference type="ARBA" id="ARBA00022801"/>
    </source>
</evidence>
<keyword evidence="6 8" id="KW-1133">Transmembrane helix</keyword>
<evidence type="ECO:0000259" key="9">
    <source>
        <dbReference type="Pfam" id="PF02517"/>
    </source>
</evidence>
<dbReference type="GO" id="GO:0004175">
    <property type="term" value="F:endopeptidase activity"/>
    <property type="evidence" value="ECO:0007669"/>
    <property type="project" value="UniProtKB-ARBA"/>
</dbReference>
<name>A0A844D520_9RHOB</name>